<dbReference type="InterPro" id="IPR016120">
    <property type="entry name" value="Sig_transdc_His_kin_SpoOB"/>
</dbReference>
<dbReference type="SUPFAM" id="SSF55890">
    <property type="entry name" value="Sporulation response regulatory protein Spo0B"/>
    <property type="match status" value="1"/>
</dbReference>
<accession>A0ABW1SS08</accession>
<evidence type="ECO:0000256" key="10">
    <source>
        <dbReference type="ARBA" id="ARBA00023012"/>
    </source>
</evidence>
<evidence type="ECO:0000256" key="3">
    <source>
        <dbReference type="ARBA" id="ARBA00022553"/>
    </source>
</evidence>
<dbReference type="SUPFAM" id="SSF103190">
    <property type="entry name" value="Sensory domain-like"/>
    <property type="match status" value="1"/>
</dbReference>
<evidence type="ECO:0000256" key="2">
    <source>
        <dbReference type="ARBA" id="ARBA00022475"/>
    </source>
</evidence>
<dbReference type="InterPro" id="IPR035965">
    <property type="entry name" value="PAS-like_dom_sf"/>
</dbReference>
<dbReference type="InterPro" id="IPR036890">
    <property type="entry name" value="HATPase_C_sf"/>
</dbReference>
<dbReference type="Gene3D" id="3.30.565.10">
    <property type="entry name" value="Histidine kinase-like ATPase, C-terminal domain"/>
    <property type="match status" value="1"/>
</dbReference>
<dbReference type="PANTHER" id="PTHR43065">
    <property type="entry name" value="SENSOR HISTIDINE KINASE"/>
    <property type="match status" value="1"/>
</dbReference>
<dbReference type="InterPro" id="IPR003594">
    <property type="entry name" value="HATPase_dom"/>
</dbReference>
<dbReference type="Pfam" id="PF14689">
    <property type="entry name" value="SPOB_a"/>
    <property type="match status" value="1"/>
</dbReference>
<dbReference type="Gene3D" id="3.30.450.20">
    <property type="entry name" value="PAS domain"/>
    <property type="match status" value="2"/>
</dbReference>
<proteinExistence type="predicted"/>
<dbReference type="Pfam" id="PF02518">
    <property type="entry name" value="HATPase_c"/>
    <property type="match status" value="1"/>
</dbReference>
<evidence type="ECO:0000256" key="7">
    <source>
        <dbReference type="ARBA" id="ARBA00022777"/>
    </source>
</evidence>
<dbReference type="PROSITE" id="PS50109">
    <property type="entry name" value="HIS_KIN"/>
    <property type="match status" value="1"/>
</dbReference>
<evidence type="ECO:0000256" key="1">
    <source>
        <dbReference type="ARBA" id="ARBA00004651"/>
    </source>
</evidence>
<keyword evidence="5 12" id="KW-0812">Transmembrane</keyword>
<evidence type="ECO:0000256" key="6">
    <source>
        <dbReference type="ARBA" id="ARBA00022741"/>
    </source>
</evidence>
<keyword evidence="11 12" id="KW-0472">Membrane</keyword>
<keyword evidence="3" id="KW-0597">Phosphoprotein</keyword>
<keyword evidence="9 12" id="KW-1133">Transmembrane helix</keyword>
<feature type="domain" description="Histidine kinase" evidence="13">
    <location>
        <begin position="426"/>
        <end position="530"/>
    </location>
</feature>
<dbReference type="GO" id="GO:0005524">
    <property type="term" value="F:ATP binding"/>
    <property type="evidence" value="ECO:0007669"/>
    <property type="project" value="UniProtKB-KW"/>
</dbReference>
<evidence type="ECO:0000256" key="5">
    <source>
        <dbReference type="ARBA" id="ARBA00022692"/>
    </source>
</evidence>
<feature type="transmembrane region" description="Helical" evidence="12">
    <location>
        <begin position="178"/>
        <end position="200"/>
    </location>
</feature>
<feature type="transmembrane region" description="Helical" evidence="12">
    <location>
        <begin position="12"/>
        <end position="33"/>
    </location>
</feature>
<dbReference type="EMBL" id="JBHSSK010000021">
    <property type="protein sequence ID" value="MFC6207284.1"/>
    <property type="molecule type" value="Genomic_DNA"/>
</dbReference>
<evidence type="ECO:0000256" key="11">
    <source>
        <dbReference type="ARBA" id="ARBA00023136"/>
    </source>
</evidence>
<organism evidence="14 15">
    <name type="scientific">Levilactobacillus tongjiangensis</name>
    <dbReference type="NCBI Taxonomy" id="2486023"/>
    <lineage>
        <taxon>Bacteria</taxon>
        <taxon>Bacillati</taxon>
        <taxon>Bacillota</taxon>
        <taxon>Bacilli</taxon>
        <taxon>Lactobacillales</taxon>
        <taxon>Lactobacillaceae</taxon>
        <taxon>Levilactobacillus</taxon>
    </lineage>
</organism>
<keyword evidence="15" id="KW-1185">Reference proteome</keyword>
<evidence type="ECO:0000256" key="4">
    <source>
        <dbReference type="ARBA" id="ARBA00022679"/>
    </source>
</evidence>
<evidence type="ECO:0000313" key="14">
    <source>
        <dbReference type="EMBL" id="MFC6207284.1"/>
    </source>
</evidence>
<name>A0ABW1SS08_9LACO</name>
<sequence length="533" mass="58330">MKFFKKHLPFWAMVIAIMTLTIGVSVATTVFLIHRDTVAENKQAIQSRILKIAKSTAKMPEVQRVIESSNAGSSAHLQAYIKPLVKRDDVDFIVVMNHDLIRLSHPHSQDVGHHFSSLRDPAPALQGQTRYSTKPGVLGPEYRVFYPVRAHGKIIGVVCVGVTQQNLNQQLQHKTRPILIGGLLGLLVGLVLSVLLGMYLRYLLLGMEPSEISEQTAQQALIDNSLPEGVIAINRDGVVISANHTAQSLFGQELVVNQALPMDLREILFTGAAVTQAATGGIEASFRDKQLLLSTNDLLVRGKQIGQVCLIRDMSEISGLIDKLAGTEHYVSSLRGQTHEFMNQLQVINGLLELEEYPRALEFVGQITDNYHHDIGYVTDKIKWPAMIGLILGKSKEAKEQGITFKVAEDASVPQATFDGKVEVLLLRIVSNLLDNAIGAIRQPDDQSLISLKLVLTGSQLQIVVSDTGSGIAPDVRQQMFTQGFSTKGPHRGYGMGIIHAAVTALHGQLTITDNQPYGTVMTVLVETKEALK</sequence>
<dbReference type="SMART" id="SM00387">
    <property type="entry name" value="HATPase_c"/>
    <property type="match status" value="1"/>
</dbReference>
<comment type="caution">
    <text evidence="14">The sequence shown here is derived from an EMBL/GenBank/DDBJ whole genome shotgun (WGS) entry which is preliminary data.</text>
</comment>
<keyword evidence="10" id="KW-0902">Two-component regulatory system</keyword>
<keyword evidence="4" id="KW-0808">Transferase</keyword>
<dbReference type="InterPro" id="IPR005467">
    <property type="entry name" value="His_kinase_dom"/>
</dbReference>
<evidence type="ECO:0000256" key="12">
    <source>
        <dbReference type="SAM" id="Phobius"/>
    </source>
</evidence>
<dbReference type="Pfam" id="PF17203">
    <property type="entry name" value="sCache_3_2"/>
    <property type="match status" value="1"/>
</dbReference>
<evidence type="ECO:0000313" key="15">
    <source>
        <dbReference type="Proteomes" id="UP001596254"/>
    </source>
</evidence>
<evidence type="ECO:0000259" key="13">
    <source>
        <dbReference type="PROSITE" id="PS50109"/>
    </source>
</evidence>
<evidence type="ECO:0000256" key="8">
    <source>
        <dbReference type="ARBA" id="ARBA00022840"/>
    </source>
</evidence>
<keyword evidence="6" id="KW-0547">Nucleotide-binding</keyword>
<dbReference type="Pfam" id="PF00989">
    <property type="entry name" value="PAS"/>
    <property type="match status" value="1"/>
</dbReference>
<protein>
    <submittedName>
        <fullName evidence="14">ATP-binding protein</fullName>
    </submittedName>
</protein>
<dbReference type="Proteomes" id="UP001596254">
    <property type="component" value="Unassembled WGS sequence"/>
</dbReference>
<dbReference type="Gene3D" id="1.10.287.130">
    <property type="match status" value="1"/>
</dbReference>
<evidence type="ECO:0000256" key="9">
    <source>
        <dbReference type="ARBA" id="ARBA00022989"/>
    </source>
</evidence>
<gene>
    <name evidence="14" type="ORF">ACFP1G_07305</name>
</gene>
<keyword evidence="8 14" id="KW-0067">ATP-binding</keyword>
<dbReference type="InterPro" id="IPR013767">
    <property type="entry name" value="PAS_fold"/>
</dbReference>
<dbReference type="InterPro" id="IPR039506">
    <property type="entry name" value="SPOB_a"/>
</dbReference>
<keyword evidence="7" id="KW-0418">Kinase</keyword>
<dbReference type="PANTHER" id="PTHR43065:SF10">
    <property type="entry name" value="PEROXIDE STRESS-ACTIVATED HISTIDINE KINASE MAK3"/>
    <property type="match status" value="1"/>
</dbReference>
<keyword evidence="2" id="KW-1003">Cell membrane</keyword>
<reference evidence="15" key="1">
    <citation type="journal article" date="2019" name="Int. J. Syst. Evol. Microbiol.">
        <title>The Global Catalogue of Microorganisms (GCM) 10K type strain sequencing project: providing services to taxonomists for standard genome sequencing and annotation.</title>
        <authorList>
            <consortium name="The Broad Institute Genomics Platform"/>
            <consortium name="The Broad Institute Genome Sequencing Center for Infectious Disease"/>
            <person name="Wu L."/>
            <person name="Ma J."/>
        </authorList>
    </citation>
    <scope>NUCLEOTIDE SEQUENCE [LARGE SCALE GENOMIC DNA]</scope>
    <source>
        <strain evidence="15">CCM 8905</strain>
    </source>
</reference>
<dbReference type="SUPFAM" id="SSF55874">
    <property type="entry name" value="ATPase domain of HSP90 chaperone/DNA topoisomerase II/histidine kinase"/>
    <property type="match status" value="1"/>
</dbReference>
<dbReference type="InterPro" id="IPR029151">
    <property type="entry name" value="Sensor-like_sf"/>
</dbReference>
<dbReference type="RefSeq" id="WP_125691788.1">
    <property type="nucleotide sequence ID" value="NZ_JBHSSK010000021.1"/>
</dbReference>
<comment type="subcellular location">
    <subcellularLocation>
        <location evidence="1">Cell membrane</location>
        <topology evidence="1">Multi-pass membrane protein</topology>
    </subcellularLocation>
</comment>
<dbReference type="SUPFAM" id="SSF55785">
    <property type="entry name" value="PYP-like sensor domain (PAS domain)"/>
    <property type="match status" value="1"/>
</dbReference>
<dbReference type="InterPro" id="IPR033463">
    <property type="entry name" value="sCache_3"/>
</dbReference>